<organism evidence="2 3">
    <name type="scientific">Haloarcula pellucida</name>
    <dbReference type="NCBI Taxonomy" id="1427151"/>
    <lineage>
        <taxon>Archaea</taxon>
        <taxon>Methanobacteriati</taxon>
        <taxon>Methanobacteriota</taxon>
        <taxon>Stenosarchaea group</taxon>
        <taxon>Halobacteria</taxon>
        <taxon>Halobacteriales</taxon>
        <taxon>Haloarculaceae</taxon>
        <taxon>Haloarcula</taxon>
    </lineage>
</organism>
<dbReference type="EMBL" id="BMOU01000006">
    <property type="protein sequence ID" value="GGO01393.1"/>
    <property type="molecule type" value="Genomic_DNA"/>
</dbReference>
<accession>A0A830GPS2</accession>
<evidence type="ECO:0000313" key="3">
    <source>
        <dbReference type="Proteomes" id="UP000605784"/>
    </source>
</evidence>
<evidence type="ECO:0000313" key="2">
    <source>
        <dbReference type="EMBL" id="GGO01393.1"/>
    </source>
</evidence>
<feature type="compositionally biased region" description="Basic and acidic residues" evidence="1">
    <location>
        <begin position="12"/>
        <end position="25"/>
    </location>
</feature>
<reference evidence="2" key="2">
    <citation type="submission" date="2020-09" db="EMBL/GenBank/DDBJ databases">
        <authorList>
            <person name="Sun Q."/>
            <person name="Ohkuma M."/>
        </authorList>
    </citation>
    <scope>NUCLEOTIDE SEQUENCE</scope>
    <source>
        <strain evidence="2">JCM 17820</strain>
    </source>
</reference>
<protein>
    <submittedName>
        <fullName evidence="2">Uncharacterized protein</fullName>
    </submittedName>
</protein>
<feature type="compositionally biased region" description="Basic and acidic residues" evidence="1">
    <location>
        <begin position="32"/>
        <end position="53"/>
    </location>
</feature>
<dbReference type="Proteomes" id="UP000605784">
    <property type="component" value="Unassembled WGS sequence"/>
</dbReference>
<keyword evidence="3" id="KW-1185">Reference proteome</keyword>
<evidence type="ECO:0000256" key="1">
    <source>
        <dbReference type="SAM" id="MobiDB-lite"/>
    </source>
</evidence>
<comment type="caution">
    <text evidence="2">The sequence shown here is derived from an EMBL/GenBank/DDBJ whole genome shotgun (WGS) entry which is preliminary data.</text>
</comment>
<name>A0A830GPS2_9EURY</name>
<proteinExistence type="predicted"/>
<dbReference type="AlphaFoldDB" id="A0A830GPS2"/>
<sequence length="67" mass="7325">MRTAGAGKHRERPTERDCVGRRTDAGRAALVADRDGNESDGDCEHSHHCRGEQDSTGARKVSELVYS</sequence>
<gene>
    <name evidence="2" type="ORF">GCM10009030_34960</name>
</gene>
<reference evidence="2" key="1">
    <citation type="journal article" date="2014" name="Int. J. Syst. Evol. Microbiol.">
        <title>Complete genome sequence of Corynebacterium casei LMG S-19264T (=DSM 44701T), isolated from a smear-ripened cheese.</title>
        <authorList>
            <consortium name="US DOE Joint Genome Institute (JGI-PGF)"/>
            <person name="Walter F."/>
            <person name="Albersmeier A."/>
            <person name="Kalinowski J."/>
            <person name="Ruckert C."/>
        </authorList>
    </citation>
    <scope>NUCLEOTIDE SEQUENCE</scope>
    <source>
        <strain evidence="2">JCM 17820</strain>
    </source>
</reference>
<feature type="region of interest" description="Disordered" evidence="1">
    <location>
        <begin position="1"/>
        <end position="67"/>
    </location>
</feature>